<evidence type="ECO:0000313" key="1">
    <source>
        <dbReference type="EMBL" id="CAJ0589168.1"/>
    </source>
</evidence>
<name>A0AA36DMI0_CYLNA</name>
<reference evidence="1" key="1">
    <citation type="submission" date="2023-07" db="EMBL/GenBank/DDBJ databases">
        <authorList>
            <consortium name="CYATHOMIX"/>
        </authorList>
    </citation>
    <scope>NUCLEOTIDE SEQUENCE</scope>
    <source>
        <strain evidence="1">N/A</strain>
    </source>
</reference>
<evidence type="ECO:0000313" key="2">
    <source>
        <dbReference type="Proteomes" id="UP001176961"/>
    </source>
</evidence>
<gene>
    <name evidence="1" type="ORF">CYNAS_LOCUS1151</name>
</gene>
<protein>
    <submittedName>
        <fullName evidence="1">Uncharacterized protein</fullName>
    </submittedName>
</protein>
<dbReference type="EMBL" id="CATQJL010000001">
    <property type="protein sequence ID" value="CAJ0589168.1"/>
    <property type="molecule type" value="Genomic_DNA"/>
</dbReference>
<organism evidence="1 2">
    <name type="scientific">Cylicocyclus nassatus</name>
    <name type="common">Nematode worm</name>
    <dbReference type="NCBI Taxonomy" id="53992"/>
    <lineage>
        <taxon>Eukaryota</taxon>
        <taxon>Metazoa</taxon>
        <taxon>Ecdysozoa</taxon>
        <taxon>Nematoda</taxon>
        <taxon>Chromadorea</taxon>
        <taxon>Rhabditida</taxon>
        <taxon>Rhabditina</taxon>
        <taxon>Rhabditomorpha</taxon>
        <taxon>Strongyloidea</taxon>
        <taxon>Strongylidae</taxon>
        <taxon>Cylicocyclus</taxon>
    </lineage>
</organism>
<proteinExistence type="predicted"/>
<dbReference type="Proteomes" id="UP001176961">
    <property type="component" value="Unassembled WGS sequence"/>
</dbReference>
<keyword evidence="2" id="KW-1185">Reference proteome</keyword>
<dbReference type="AlphaFoldDB" id="A0AA36DMI0"/>
<sequence length="78" mass="9266">MFAKEGNNAAARQASWETELMARELAREAVRNVYSPRSRMVRDLQRMHELVPTALEMHRTKVRALHPEEEEKMLYHFL</sequence>
<accession>A0AA36DMI0</accession>
<comment type="caution">
    <text evidence="1">The sequence shown here is derived from an EMBL/GenBank/DDBJ whole genome shotgun (WGS) entry which is preliminary data.</text>
</comment>